<organism evidence="4 5">
    <name type="scientific">Agrobacterium rosae</name>
    <dbReference type="NCBI Taxonomy" id="1972867"/>
    <lineage>
        <taxon>Bacteria</taxon>
        <taxon>Pseudomonadati</taxon>
        <taxon>Pseudomonadota</taxon>
        <taxon>Alphaproteobacteria</taxon>
        <taxon>Hyphomicrobiales</taxon>
        <taxon>Rhizobiaceae</taxon>
        <taxon>Rhizobium/Agrobacterium group</taxon>
        <taxon>Agrobacterium</taxon>
    </lineage>
</organism>
<feature type="domain" description="Transglycosylase SLT" evidence="3">
    <location>
        <begin position="14"/>
        <end position="145"/>
    </location>
</feature>
<sequence length="241" mass="25260">MILPLTIFTQLATSCAPTVHVETLAAIARTESAFHTGAINDNTDRRRYLPRSREEAIALATDLVTVKRHSVDLGLMQVNSANLPSLGLTVADAFDPCKNIAGGARVLVAAYRTPAAGQDTQPALLQALSRYNTGHHAKGFSNGYVAKIQASAEQIVPAIRVDRTPSSGQAEREASVAPAPPPSWDVFGQARYARQYGGAVFGGSHPPAPVSPPPAPPAQPAPVRLQPVQMEASADAAASSQ</sequence>
<dbReference type="AlphaFoldDB" id="A0A1R3U2Z4"/>
<dbReference type="InterPro" id="IPR008258">
    <property type="entry name" value="Transglycosylase_SLT_dom_1"/>
</dbReference>
<dbReference type="Proteomes" id="UP000187891">
    <property type="component" value="Unassembled WGS sequence"/>
</dbReference>
<accession>A0A1R3U2Z4</accession>
<dbReference type="EMBL" id="FMUE01000024">
    <property type="protein sequence ID" value="SCX35841.1"/>
    <property type="molecule type" value="Genomic_DNA"/>
</dbReference>
<evidence type="ECO:0000313" key="5">
    <source>
        <dbReference type="Proteomes" id="UP000187891"/>
    </source>
</evidence>
<dbReference type="CDD" id="cd16892">
    <property type="entry name" value="LT_VirB1-like"/>
    <property type="match status" value="1"/>
</dbReference>
<evidence type="ECO:0000259" key="3">
    <source>
        <dbReference type="Pfam" id="PF01464"/>
    </source>
</evidence>
<dbReference type="SUPFAM" id="SSF53955">
    <property type="entry name" value="Lysozyme-like"/>
    <property type="match status" value="1"/>
</dbReference>
<gene>
    <name evidence="4" type="primary">virB1</name>
    <name evidence="4" type="ORF">DSM25559_5178</name>
</gene>
<proteinExistence type="inferred from homology"/>
<comment type="similarity">
    <text evidence="1">Belongs to the virb1 family.</text>
</comment>
<evidence type="ECO:0000256" key="1">
    <source>
        <dbReference type="ARBA" id="ARBA00009387"/>
    </source>
</evidence>
<dbReference type="Gene3D" id="1.10.530.10">
    <property type="match status" value="1"/>
</dbReference>
<reference evidence="5" key="1">
    <citation type="submission" date="2016-10" db="EMBL/GenBank/DDBJ databases">
        <authorList>
            <person name="Wibberg D."/>
        </authorList>
    </citation>
    <scope>NUCLEOTIDE SEQUENCE [LARGE SCALE GENOMIC DNA]</scope>
</reference>
<protein>
    <submittedName>
        <fullName evidence="4">Type IV secretion system protein virB1</fullName>
    </submittedName>
</protein>
<dbReference type="RefSeq" id="WP_077123055.1">
    <property type="nucleotide sequence ID" value="NZ_FMUE01000024.1"/>
</dbReference>
<dbReference type="InterPro" id="IPR023346">
    <property type="entry name" value="Lysozyme-like_dom_sf"/>
</dbReference>
<dbReference type="STRING" id="1907666.DSM25559_5178"/>
<feature type="compositionally biased region" description="Pro residues" evidence="2">
    <location>
        <begin position="206"/>
        <end position="220"/>
    </location>
</feature>
<name>A0A1R3U2Z4_9HYPH</name>
<dbReference type="Pfam" id="PF01464">
    <property type="entry name" value="SLT"/>
    <property type="match status" value="1"/>
</dbReference>
<feature type="region of interest" description="Disordered" evidence="2">
    <location>
        <begin position="198"/>
        <end position="241"/>
    </location>
</feature>
<evidence type="ECO:0000313" key="4">
    <source>
        <dbReference type="EMBL" id="SCX35841.1"/>
    </source>
</evidence>
<evidence type="ECO:0000256" key="2">
    <source>
        <dbReference type="SAM" id="MobiDB-lite"/>
    </source>
</evidence>